<sequence>MSHLHQECAISQQLYKRIEMGMKNHEYIPYTIVTAIANIRTGGVHKILKNLVQKNFVTHKVTKKMEGFSLNYSGYDALALRVLFSKGAVYSVGNQIGVGKESDIYIVADETGKQFCLKLHRLGRTSFRQLKNKRDYHGSRTSMSWLYLSRISATREFLYMKSLYENNFPVPEPINHNRHAVIMELLDARNLTDVRELSNVEKSFNDCINCVLRFAQQGVIHGDFNEFNLMMDADENLRVIDFPQLVSVYHKNAQFYFERDVDAIFEYFCRKFKYEPSEYPSFEDIKPVFPNCGDRPHWWGMTNFFVGHWKFGGAYDFLRYKDAEDHKISIVTRGTKSDASETESELEENLSEIEEIIKPVTDKMDPKKYNNRIKNKIKNKQKYEQLRRAHRRGEATKYTKMRRDTDNIVRTDSVYY</sequence>
<dbReference type="Gene3D" id="3.30.200.20">
    <property type="entry name" value="Phosphorylase Kinase, domain 1"/>
    <property type="match status" value="1"/>
</dbReference>
<evidence type="ECO:0000256" key="5">
    <source>
        <dbReference type="ARBA" id="ARBA00022679"/>
    </source>
</evidence>
<dbReference type="PROSITE" id="PS01245">
    <property type="entry name" value="RIO1"/>
    <property type="match status" value="1"/>
</dbReference>
<dbReference type="SUPFAM" id="SSF46785">
    <property type="entry name" value="Winged helix' DNA-binding domain"/>
    <property type="match status" value="1"/>
</dbReference>
<protein>
    <recommendedName>
        <fullName evidence="3">non-specific serine/threonine protein kinase</fullName>
        <ecNumber evidence="3">2.7.11.1</ecNumber>
    </recommendedName>
</protein>
<evidence type="ECO:0000256" key="6">
    <source>
        <dbReference type="ARBA" id="ARBA00022723"/>
    </source>
</evidence>
<reference evidence="14 15" key="1">
    <citation type="submission" date="2016-04" db="EMBL/GenBank/DDBJ databases">
        <title>The genome of Intoshia linei affirms orthonectids as highly simplified spiralians.</title>
        <authorList>
            <person name="Mikhailov K.V."/>
            <person name="Slusarev G.S."/>
            <person name="Nikitin M.A."/>
            <person name="Logacheva M.D."/>
            <person name="Penin A."/>
            <person name="Aleoshin V."/>
            <person name="Panchin Y.V."/>
        </authorList>
    </citation>
    <scope>NUCLEOTIDE SEQUENCE [LARGE SCALE GENOMIC DNA]</scope>
    <source>
        <strain evidence="14">Intl2013</strain>
        <tissue evidence="14">Whole animal</tissue>
    </source>
</reference>
<dbReference type="GO" id="GO:0004674">
    <property type="term" value="F:protein serine/threonine kinase activity"/>
    <property type="evidence" value="ECO:0007669"/>
    <property type="project" value="UniProtKB-KW"/>
</dbReference>
<feature type="domain" description="RIO kinase" evidence="13">
    <location>
        <begin position="62"/>
        <end position="287"/>
    </location>
</feature>
<dbReference type="InterPro" id="IPR018935">
    <property type="entry name" value="RIO_kinase_CS"/>
</dbReference>
<dbReference type="PANTHER" id="PTHR45852:SF1">
    <property type="entry name" value="SERINE_THREONINE-PROTEIN KINASE RIO2"/>
    <property type="match status" value="1"/>
</dbReference>
<dbReference type="InterPro" id="IPR000687">
    <property type="entry name" value="RIO_kinase"/>
</dbReference>
<keyword evidence="9" id="KW-0067">ATP-binding</keyword>
<evidence type="ECO:0000256" key="8">
    <source>
        <dbReference type="ARBA" id="ARBA00022777"/>
    </source>
</evidence>
<dbReference type="EC" id="2.7.11.1" evidence="3"/>
<keyword evidence="5" id="KW-0808">Transferase</keyword>
<dbReference type="Proteomes" id="UP000078046">
    <property type="component" value="Unassembled WGS sequence"/>
</dbReference>
<dbReference type="PANTHER" id="PTHR45852">
    <property type="entry name" value="SER/THR-PROTEIN KINASE RIO2"/>
    <property type="match status" value="1"/>
</dbReference>
<dbReference type="Gene3D" id="1.10.510.10">
    <property type="entry name" value="Transferase(Phosphotransferase) domain 1"/>
    <property type="match status" value="1"/>
</dbReference>
<evidence type="ECO:0000259" key="13">
    <source>
        <dbReference type="SMART" id="SM00090"/>
    </source>
</evidence>
<organism evidence="14 15">
    <name type="scientific">Intoshia linei</name>
    <dbReference type="NCBI Taxonomy" id="1819745"/>
    <lineage>
        <taxon>Eukaryota</taxon>
        <taxon>Metazoa</taxon>
        <taxon>Spiralia</taxon>
        <taxon>Lophotrochozoa</taxon>
        <taxon>Mesozoa</taxon>
        <taxon>Orthonectida</taxon>
        <taxon>Rhopaluridae</taxon>
        <taxon>Intoshia</taxon>
    </lineage>
</organism>
<comment type="caution">
    <text evidence="14">The sequence shown here is derived from an EMBL/GenBank/DDBJ whole genome shotgun (WGS) entry which is preliminary data.</text>
</comment>
<comment type="catalytic activity">
    <reaction evidence="11">
        <text>L-threonyl-[protein] + ATP = O-phospho-L-threonyl-[protein] + ADP + H(+)</text>
        <dbReference type="Rhea" id="RHEA:46608"/>
        <dbReference type="Rhea" id="RHEA-COMP:11060"/>
        <dbReference type="Rhea" id="RHEA-COMP:11605"/>
        <dbReference type="ChEBI" id="CHEBI:15378"/>
        <dbReference type="ChEBI" id="CHEBI:30013"/>
        <dbReference type="ChEBI" id="CHEBI:30616"/>
        <dbReference type="ChEBI" id="CHEBI:61977"/>
        <dbReference type="ChEBI" id="CHEBI:456216"/>
        <dbReference type="EC" id="2.7.11.1"/>
    </reaction>
</comment>
<dbReference type="CDD" id="cd05144">
    <property type="entry name" value="RIO2_C"/>
    <property type="match status" value="1"/>
</dbReference>
<dbReference type="GO" id="GO:0005829">
    <property type="term" value="C:cytosol"/>
    <property type="evidence" value="ECO:0007669"/>
    <property type="project" value="TreeGrafter"/>
</dbReference>
<evidence type="ECO:0000256" key="1">
    <source>
        <dbReference type="ARBA" id="ARBA00001946"/>
    </source>
</evidence>
<comment type="cofactor">
    <cofactor evidence="1">
        <name>Mg(2+)</name>
        <dbReference type="ChEBI" id="CHEBI:18420"/>
    </cofactor>
</comment>
<dbReference type="InterPro" id="IPR015285">
    <property type="entry name" value="RIO2_wHTH_N"/>
</dbReference>
<evidence type="ECO:0000256" key="4">
    <source>
        <dbReference type="ARBA" id="ARBA00022527"/>
    </source>
</evidence>
<dbReference type="SMART" id="SM00090">
    <property type="entry name" value="RIO"/>
    <property type="match status" value="1"/>
</dbReference>
<proteinExistence type="inferred from homology"/>
<dbReference type="SUPFAM" id="SSF56112">
    <property type="entry name" value="Protein kinase-like (PK-like)"/>
    <property type="match status" value="1"/>
</dbReference>
<dbReference type="EMBL" id="LWCA01001350">
    <property type="protein sequence ID" value="OAF65315.1"/>
    <property type="molecule type" value="Genomic_DNA"/>
</dbReference>
<evidence type="ECO:0000256" key="7">
    <source>
        <dbReference type="ARBA" id="ARBA00022741"/>
    </source>
</evidence>
<name>A0A177ATK1_9BILA</name>
<comment type="similarity">
    <text evidence="2">Belongs to the protein kinase superfamily. RIO-type Ser/Thr kinase family.</text>
</comment>
<dbReference type="FunFam" id="3.30.200.20:FF:000052">
    <property type="entry name" value="Serine/threonine-protein kinase RIO2"/>
    <property type="match status" value="1"/>
</dbReference>
<dbReference type="AlphaFoldDB" id="A0A177ATK1"/>
<dbReference type="OrthoDB" id="10258631at2759"/>
<gene>
    <name evidence="14" type="ORF">A3Q56_06961</name>
</gene>
<dbReference type="GO" id="GO:0005524">
    <property type="term" value="F:ATP binding"/>
    <property type="evidence" value="ECO:0007669"/>
    <property type="project" value="UniProtKB-KW"/>
</dbReference>
<evidence type="ECO:0000313" key="14">
    <source>
        <dbReference type="EMBL" id="OAF65315.1"/>
    </source>
</evidence>
<dbReference type="InterPro" id="IPR036390">
    <property type="entry name" value="WH_DNA-bd_sf"/>
</dbReference>
<dbReference type="GO" id="GO:0030688">
    <property type="term" value="C:preribosome, small subunit precursor"/>
    <property type="evidence" value="ECO:0007669"/>
    <property type="project" value="TreeGrafter"/>
</dbReference>
<evidence type="ECO:0000256" key="10">
    <source>
        <dbReference type="ARBA" id="ARBA00022842"/>
    </source>
</evidence>
<evidence type="ECO:0000256" key="9">
    <source>
        <dbReference type="ARBA" id="ARBA00022840"/>
    </source>
</evidence>
<evidence type="ECO:0000256" key="11">
    <source>
        <dbReference type="ARBA" id="ARBA00047899"/>
    </source>
</evidence>
<dbReference type="InterPro" id="IPR030484">
    <property type="entry name" value="Rio2"/>
</dbReference>
<accession>A0A177ATK1</accession>
<dbReference type="GO" id="GO:0005634">
    <property type="term" value="C:nucleus"/>
    <property type="evidence" value="ECO:0007669"/>
    <property type="project" value="TreeGrafter"/>
</dbReference>
<evidence type="ECO:0000256" key="3">
    <source>
        <dbReference type="ARBA" id="ARBA00012513"/>
    </source>
</evidence>
<keyword evidence="15" id="KW-1185">Reference proteome</keyword>
<dbReference type="Pfam" id="PF09202">
    <property type="entry name" value="Rio2_N"/>
    <property type="match status" value="1"/>
</dbReference>
<evidence type="ECO:0000313" key="15">
    <source>
        <dbReference type="Proteomes" id="UP000078046"/>
    </source>
</evidence>
<dbReference type="Gene3D" id="1.10.10.10">
    <property type="entry name" value="Winged helix-like DNA-binding domain superfamily/Winged helix DNA-binding domain"/>
    <property type="match status" value="1"/>
</dbReference>
<keyword evidence="7" id="KW-0547">Nucleotide-binding</keyword>
<dbReference type="InterPro" id="IPR036388">
    <property type="entry name" value="WH-like_DNA-bd_sf"/>
</dbReference>
<keyword evidence="8 14" id="KW-0418">Kinase</keyword>
<evidence type="ECO:0000256" key="2">
    <source>
        <dbReference type="ARBA" id="ARBA00009196"/>
    </source>
</evidence>
<dbReference type="InterPro" id="IPR018934">
    <property type="entry name" value="RIO_dom"/>
</dbReference>
<dbReference type="Pfam" id="PF01163">
    <property type="entry name" value="RIO1"/>
    <property type="match status" value="1"/>
</dbReference>
<evidence type="ECO:0000256" key="12">
    <source>
        <dbReference type="ARBA" id="ARBA00048679"/>
    </source>
</evidence>
<keyword evidence="6" id="KW-0479">Metal-binding</keyword>
<comment type="catalytic activity">
    <reaction evidence="12">
        <text>L-seryl-[protein] + ATP = O-phospho-L-seryl-[protein] + ADP + H(+)</text>
        <dbReference type="Rhea" id="RHEA:17989"/>
        <dbReference type="Rhea" id="RHEA-COMP:9863"/>
        <dbReference type="Rhea" id="RHEA-COMP:11604"/>
        <dbReference type="ChEBI" id="CHEBI:15378"/>
        <dbReference type="ChEBI" id="CHEBI:29999"/>
        <dbReference type="ChEBI" id="CHEBI:30616"/>
        <dbReference type="ChEBI" id="CHEBI:83421"/>
        <dbReference type="ChEBI" id="CHEBI:456216"/>
        <dbReference type="EC" id="2.7.11.1"/>
    </reaction>
</comment>
<dbReference type="GO" id="GO:0030490">
    <property type="term" value="P:maturation of SSU-rRNA"/>
    <property type="evidence" value="ECO:0007669"/>
    <property type="project" value="TreeGrafter"/>
</dbReference>
<keyword evidence="4" id="KW-0723">Serine/threonine-protein kinase</keyword>
<dbReference type="InterPro" id="IPR011009">
    <property type="entry name" value="Kinase-like_dom_sf"/>
</dbReference>
<keyword evidence="10" id="KW-0460">Magnesium</keyword>
<dbReference type="GO" id="GO:0046872">
    <property type="term" value="F:metal ion binding"/>
    <property type="evidence" value="ECO:0007669"/>
    <property type="project" value="UniProtKB-KW"/>
</dbReference>